<evidence type="ECO:0000313" key="8">
    <source>
        <dbReference type="EMBL" id="PQO44023.1"/>
    </source>
</evidence>
<sequence>MAKLGQGNKTRTCRKQQESLEDVFARLHGELLGALYHLLGNMEDARDALQDSFIKCWRNQDKLPEIENVRAWIFRIAINTGRDHRESAWRRKRQHLASEEETVVSPHASPGKKVEHAEQLDRMRLAVMELRDEEREVFLLRQNGDMTYDEIAVALDIPSGTVKTRMRMALEKLRTVLAPSKADASH</sequence>
<feature type="domain" description="RNA polymerase sigma factor 70 region 4 type 2" evidence="7">
    <location>
        <begin position="121"/>
        <end position="173"/>
    </location>
</feature>
<dbReference type="Gene3D" id="1.10.10.10">
    <property type="entry name" value="Winged helix-like DNA-binding domain superfamily/Winged helix DNA-binding domain"/>
    <property type="match status" value="1"/>
</dbReference>
<dbReference type="Pfam" id="PF04542">
    <property type="entry name" value="Sigma70_r2"/>
    <property type="match status" value="1"/>
</dbReference>
<dbReference type="InterPro" id="IPR007627">
    <property type="entry name" value="RNA_pol_sigma70_r2"/>
</dbReference>
<keyword evidence="2" id="KW-0805">Transcription regulation</keyword>
<dbReference type="InterPro" id="IPR013249">
    <property type="entry name" value="RNA_pol_sigma70_r4_t2"/>
</dbReference>
<feature type="domain" description="RNA polymerase sigma-70 region 2" evidence="6">
    <location>
        <begin position="24"/>
        <end position="91"/>
    </location>
</feature>
<keyword evidence="3" id="KW-0731">Sigma factor</keyword>
<evidence type="ECO:0000256" key="3">
    <source>
        <dbReference type="ARBA" id="ARBA00023082"/>
    </source>
</evidence>
<proteinExistence type="inferred from homology"/>
<dbReference type="GO" id="GO:0006352">
    <property type="term" value="P:DNA-templated transcription initiation"/>
    <property type="evidence" value="ECO:0007669"/>
    <property type="project" value="InterPro"/>
</dbReference>
<dbReference type="Gene3D" id="1.10.1740.10">
    <property type="match status" value="1"/>
</dbReference>
<dbReference type="PANTHER" id="PTHR43133:SF8">
    <property type="entry name" value="RNA POLYMERASE SIGMA FACTOR HI_1459-RELATED"/>
    <property type="match status" value="1"/>
</dbReference>
<dbReference type="InterPro" id="IPR039425">
    <property type="entry name" value="RNA_pol_sigma-70-like"/>
</dbReference>
<name>A0A2S8GHV0_9BACT</name>
<keyword evidence="4" id="KW-0238">DNA-binding</keyword>
<dbReference type="GO" id="GO:0003677">
    <property type="term" value="F:DNA binding"/>
    <property type="evidence" value="ECO:0007669"/>
    <property type="project" value="UniProtKB-KW"/>
</dbReference>
<accession>A0A2S8GHV0</accession>
<evidence type="ECO:0000313" key="9">
    <source>
        <dbReference type="Proteomes" id="UP000237819"/>
    </source>
</evidence>
<dbReference type="OrthoDB" id="9782703at2"/>
<dbReference type="SUPFAM" id="SSF88946">
    <property type="entry name" value="Sigma2 domain of RNA polymerase sigma factors"/>
    <property type="match status" value="1"/>
</dbReference>
<dbReference type="SUPFAM" id="SSF88659">
    <property type="entry name" value="Sigma3 and sigma4 domains of RNA polymerase sigma factors"/>
    <property type="match status" value="1"/>
</dbReference>
<dbReference type="NCBIfam" id="TIGR02937">
    <property type="entry name" value="sigma70-ECF"/>
    <property type="match status" value="1"/>
</dbReference>
<dbReference type="InterPro" id="IPR013325">
    <property type="entry name" value="RNA_pol_sigma_r2"/>
</dbReference>
<dbReference type="AlphaFoldDB" id="A0A2S8GHV0"/>
<dbReference type="GO" id="GO:0016987">
    <property type="term" value="F:sigma factor activity"/>
    <property type="evidence" value="ECO:0007669"/>
    <property type="project" value="UniProtKB-KW"/>
</dbReference>
<organism evidence="8 9">
    <name type="scientific">Blastopirellula marina</name>
    <dbReference type="NCBI Taxonomy" id="124"/>
    <lineage>
        <taxon>Bacteria</taxon>
        <taxon>Pseudomonadati</taxon>
        <taxon>Planctomycetota</taxon>
        <taxon>Planctomycetia</taxon>
        <taxon>Pirellulales</taxon>
        <taxon>Pirellulaceae</taxon>
        <taxon>Blastopirellula</taxon>
    </lineage>
</organism>
<evidence type="ECO:0000256" key="1">
    <source>
        <dbReference type="ARBA" id="ARBA00010641"/>
    </source>
</evidence>
<comment type="similarity">
    <text evidence="1">Belongs to the sigma-70 factor family. ECF subfamily.</text>
</comment>
<protein>
    <submittedName>
        <fullName evidence="8">RNA polymerase sigma factor</fullName>
    </submittedName>
</protein>
<dbReference type="Pfam" id="PF08281">
    <property type="entry name" value="Sigma70_r4_2"/>
    <property type="match status" value="1"/>
</dbReference>
<dbReference type="Proteomes" id="UP000237819">
    <property type="component" value="Unassembled WGS sequence"/>
</dbReference>
<dbReference type="InterPro" id="IPR036388">
    <property type="entry name" value="WH-like_DNA-bd_sf"/>
</dbReference>
<evidence type="ECO:0000259" key="6">
    <source>
        <dbReference type="Pfam" id="PF04542"/>
    </source>
</evidence>
<comment type="caution">
    <text evidence="8">The sequence shown here is derived from an EMBL/GenBank/DDBJ whole genome shotgun (WGS) entry which is preliminary data.</text>
</comment>
<evidence type="ECO:0000256" key="5">
    <source>
        <dbReference type="ARBA" id="ARBA00023163"/>
    </source>
</evidence>
<dbReference type="PANTHER" id="PTHR43133">
    <property type="entry name" value="RNA POLYMERASE ECF-TYPE SIGMA FACTO"/>
    <property type="match status" value="1"/>
</dbReference>
<gene>
    <name evidence="8" type="ORF">C5Y93_21005</name>
</gene>
<reference evidence="8 9" key="1">
    <citation type="submission" date="2018-02" db="EMBL/GenBank/DDBJ databases">
        <title>Comparative genomes isolates from brazilian mangrove.</title>
        <authorList>
            <person name="Araujo J.E."/>
            <person name="Taketani R.G."/>
            <person name="Silva M.C.P."/>
            <person name="Loureco M.V."/>
            <person name="Andreote F.D."/>
        </authorList>
    </citation>
    <scope>NUCLEOTIDE SEQUENCE [LARGE SCALE GENOMIC DNA]</scope>
    <source>
        <strain evidence="8 9">Nap-Phe MGV</strain>
    </source>
</reference>
<evidence type="ECO:0000256" key="4">
    <source>
        <dbReference type="ARBA" id="ARBA00023125"/>
    </source>
</evidence>
<keyword evidence="5" id="KW-0804">Transcription</keyword>
<dbReference type="EMBL" id="PUHZ01000021">
    <property type="protein sequence ID" value="PQO44023.1"/>
    <property type="molecule type" value="Genomic_DNA"/>
</dbReference>
<evidence type="ECO:0000256" key="2">
    <source>
        <dbReference type="ARBA" id="ARBA00023015"/>
    </source>
</evidence>
<dbReference type="InterPro" id="IPR013324">
    <property type="entry name" value="RNA_pol_sigma_r3/r4-like"/>
</dbReference>
<dbReference type="InterPro" id="IPR014284">
    <property type="entry name" value="RNA_pol_sigma-70_dom"/>
</dbReference>
<evidence type="ECO:0000259" key="7">
    <source>
        <dbReference type="Pfam" id="PF08281"/>
    </source>
</evidence>
<dbReference type="CDD" id="cd06171">
    <property type="entry name" value="Sigma70_r4"/>
    <property type="match status" value="1"/>
</dbReference>